<dbReference type="FunFam" id="3.40.50.720:FF:000173">
    <property type="entry name" value="3-oxoacyl-[acyl-carrier protein] reductase"/>
    <property type="match status" value="1"/>
</dbReference>
<comment type="similarity">
    <text evidence="2 10">Belongs to the short-chain dehydrogenases/reductases (SDR) family.</text>
</comment>
<dbReference type="NCBIfam" id="NF009464">
    <property type="entry name" value="PRK12824.1"/>
    <property type="match status" value="1"/>
</dbReference>
<dbReference type="NCBIfam" id="NF005559">
    <property type="entry name" value="PRK07231.1"/>
    <property type="match status" value="1"/>
</dbReference>
<accession>A0AAV4LEK2</accession>
<evidence type="ECO:0000256" key="9">
    <source>
        <dbReference type="PIRSR" id="PIRSR611284-2"/>
    </source>
</evidence>
<feature type="binding site" evidence="9">
    <location>
        <begin position="25"/>
        <end position="28"/>
    </location>
    <ligand>
        <name>NADP(+)</name>
        <dbReference type="ChEBI" id="CHEBI:58349"/>
    </ligand>
</feature>
<dbReference type="InterPro" id="IPR011284">
    <property type="entry name" value="3oxo_ACP_reduc"/>
</dbReference>
<dbReference type="GO" id="GO:0005737">
    <property type="term" value="C:cytoplasm"/>
    <property type="evidence" value="ECO:0007669"/>
    <property type="project" value="InterPro"/>
</dbReference>
<dbReference type="PANTHER" id="PTHR42879">
    <property type="entry name" value="3-OXOACYL-(ACYL-CARRIER-PROTEIN) REDUCTASE"/>
    <property type="match status" value="1"/>
</dbReference>
<comment type="pathway">
    <text evidence="1 11">Lipid metabolism; fatty acid biosynthesis.</text>
</comment>
<organism evidence="13 14">
    <name type="scientific">Collibacillus ludicampi</name>
    <dbReference type="NCBI Taxonomy" id="2771369"/>
    <lineage>
        <taxon>Bacteria</taxon>
        <taxon>Bacillati</taxon>
        <taxon>Bacillota</taxon>
        <taxon>Bacilli</taxon>
        <taxon>Bacillales</taxon>
        <taxon>Alicyclobacillaceae</taxon>
        <taxon>Collibacillus</taxon>
    </lineage>
</organism>
<evidence type="ECO:0000259" key="12">
    <source>
        <dbReference type="SMART" id="SM00822"/>
    </source>
</evidence>
<dbReference type="EMBL" id="BOQE01000001">
    <property type="protein sequence ID" value="GIM46216.1"/>
    <property type="molecule type" value="Genomic_DNA"/>
</dbReference>
<evidence type="ECO:0000256" key="1">
    <source>
        <dbReference type="ARBA" id="ARBA00005194"/>
    </source>
</evidence>
<dbReference type="Pfam" id="PF00106">
    <property type="entry name" value="adh_short"/>
    <property type="match status" value="1"/>
</dbReference>
<dbReference type="EC" id="1.1.1.100" evidence="3 11"/>
<dbReference type="GO" id="GO:0006633">
    <property type="term" value="P:fatty acid biosynthetic process"/>
    <property type="evidence" value="ECO:0007669"/>
    <property type="project" value="UniProtKB-KW"/>
</dbReference>
<evidence type="ECO:0000256" key="5">
    <source>
        <dbReference type="ARBA" id="ARBA00023002"/>
    </source>
</evidence>
<keyword evidence="6 11" id="KW-0275">Fatty acid biosynthesis</keyword>
<dbReference type="InterPro" id="IPR002347">
    <property type="entry name" value="SDR_fam"/>
</dbReference>
<protein>
    <recommendedName>
        <fullName evidence="3 11">3-oxoacyl-[acyl-carrier-protein] reductase</fullName>
        <ecNumber evidence="3 11">1.1.1.100</ecNumber>
    </recommendedName>
</protein>
<dbReference type="GO" id="GO:0042619">
    <property type="term" value="P:poly-hydroxybutyrate biosynthetic process"/>
    <property type="evidence" value="ECO:0007669"/>
    <property type="project" value="InterPro"/>
</dbReference>
<dbReference type="NCBIfam" id="TIGR01830">
    <property type="entry name" value="3oxo_ACP_reduc"/>
    <property type="match status" value="1"/>
</dbReference>
<dbReference type="CDD" id="cd05333">
    <property type="entry name" value="BKR_SDR_c"/>
    <property type="match status" value="1"/>
</dbReference>
<dbReference type="SUPFAM" id="SSF51735">
    <property type="entry name" value="NAD(P)-binding Rossmann-fold domains"/>
    <property type="match status" value="1"/>
</dbReference>
<evidence type="ECO:0000256" key="7">
    <source>
        <dbReference type="ARBA" id="ARBA00048508"/>
    </source>
</evidence>
<dbReference type="PRINTS" id="PR00081">
    <property type="entry name" value="GDHRDH"/>
</dbReference>
<proteinExistence type="inferred from homology"/>
<keyword evidence="4 11" id="KW-0276">Fatty acid metabolism</keyword>
<dbReference type="SMART" id="SM00822">
    <property type="entry name" value="PKS_KR"/>
    <property type="match status" value="1"/>
</dbReference>
<feature type="binding site" evidence="9">
    <location>
        <position position="201"/>
    </location>
    <ligand>
        <name>NADP(+)</name>
        <dbReference type="ChEBI" id="CHEBI:58349"/>
    </ligand>
</feature>
<evidence type="ECO:0000256" key="6">
    <source>
        <dbReference type="ARBA" id="ARBA00023160"/>
    </source>
</evidence>
<comment type="caution">
    <text evidence="13">The sequence shown here is derived from an EMBL/GenBank/DDBJ whole genome shotgun (WGS) entry which is preliminary data.</text>
</comment>
<gene>
    <name evidence="13" type="primary">fabG_3</name>
    <name evidence="13" type="ORF">DNHGIG_17650</name>
</gene>
<dbReference type="PRINTS" id="PR00080">
    <property type="entry name" value="SDRFAMILY"/>
</dbReference>
<name>A0AAV4LEK2_9BACL</name>
<dbReference type="PROSITE" id="PS00061">
    <property type="entry name" value="ADH_SHORT"/>
    <property type="match status" value="1"/>
</dbReference>
<comment type="subunit">
    <text evidence="11">Homotetramer.</text>
</comment>
<keyword evidence="9 11" id="KW-0521">NADP</keyword>
<keyword evidence="14" id="KW-1185">Reference proteome</keyword>
<dbReference type="AlphaFoldDB" id="A0AAV4LEK2"/>
<feature type="domain" description="Ketoreductase" evidence="12">
    <location>
        <begin position="19"/>
        <end position="199"/>
    </location>
</feature>
<feature type="binding site" evidence="9">
    <location>
        <position position="103"/>
    </location>
    <ligand>
        <name>NADP(+)</name>
        <dbReference type="ChEBI" id="CHEBI:58349"/>
    </ligand>
</feature>
<dbReference type="InterPro" id="IPR057326">
    <property type="entry name" value="KR_dom"/>
</dbReference>
<comment type="function">
    <text evidence="11">Catalyzes the NADPH-dependent reduction of beta-ketoacyl-ACP substrates to beta-hydroxyacyl-ACP products, the first reductive step in the elongation cycle of fatty acid biosynthesis.</text>
</comment>
<dbReference type="Proteomes" id="UP001057291">
    <property type="component" value="Unassembled WGS sequence"/>
</dbReference>
<dbReference type="InterPro" id="IPR036291">
    <property type="entry name" value="NAD(P)-bd_dom_sf"/>
</dbReference>
<dbReference type="InterPro" id="IPR050259">
    <property type="entry name" value="SDR"/>
</dbReference>
<keyword evidence="5 11" id="KW-0560">Oxidoreductase</keyword>
<dbReference type="InterPro" id="IPR020904">
    <property type="entry name" value="Sc_DH/Rdtase_CS"/>
</dbReference>
<dbReference type="Gene3D" id="3.40.50.720">
    <property type="entry name" value="NAD(P)-binding Rossmann-like Domain"/>
    <property type="match status" value="1"/>
</dbReference>
<feature type="binding site" evidence="9">
    <location>
        <begin position="168"/>
        <end position="172"/>
    </location>
    <ligand>
        <name>NADP(+)</name>
        <dbReference type="ChEBI" id="CHEBI:58349"/>
    </ligand>
</feature>
<evidence type="ECO:0000256" key="10">
    <source>
        <dbReference type="RuleBase" id="RU000363"/>
    </source>
</evidence>
<dbReference type="PANTHER" id="PTHR42879:SF2">
    <property type="entry name" value="3-OXOACYL-[ACYL-CARRIER-PROTEIN] REDUCTASE FABG"/>
    <property type="match status" value="1"/>
</dbReference>
<dbReference type="NCBIfam" id="TIGR01829">
    <property type="entry name" value="AcAcCoA_reduct"/>
    <property type="match status" value="1"/>
</dbReference>
<reference evidence="13" key="1">
    <citation type="journal article" date="2023" name="Int. J. Syst. Evol. Microbiol.">
        <title>Collibacillus ludicampi gen. nov., sp. nov., a new soil bacterium of the family Alicyclobacillaceae.</title>
        <authorList>
            <person name="Jojima T."/>
            <person name="Ioku Y."/>
            <person name="Fukuta Y."/>
            <person name="Shirasaka N."/>
            <person name="Matsumura Y."/>
            <person name="Mori M."/>
        </authorList>
    </citation>
    <scope>NUCLEOTIDE SEQUENCE</scope>
    <source>
        <strain evidence="13">TP075</strain>
    </source>
</reference>
<evidence type="ECO:0000256" key="4">
    <source>
        <dbReference type="ARBA" id="ARBA00022832"/>
    </source>
</evidence>
<evidence type="ECO:0000256" key="11">
    <source>
        <dbReference type="RuleBase" id="RU366074"/>
    </source>
</evidence>
<dbReference type="NCBIfam" id="NF009466">
    <property type="entry name" value="PRK12826.1-2"/>
    <property type="match status" value="1"/>
</dbReference>
<feature type="active site" description="Proton acceptor" evidence="8">
    <location>
        <position position="168"/>
    </location>
</feature>
<feature type="binding site" evidence="9">
    <location>
        <begin position="76"/>
        <end position="77"/>
    </location>
    <ligand>
        <name>NADP(+)</name>
        <dbReference type="ChEBI" id="CHEBI:58349"/>
    </ligand>
</feature>
<dbReference type="GO" id="GO:0004316">
    <property type="term" value="F:3-oxoacyl-[acyl-carrier-protein] reductase (NADPH) activity"/>
    <property type="evidence" value="ECO:0007669"/>
    <property type="project" value="UniProtKB-UniRule"/>
</dbReference>
<evidence type="ECO:0000256" key="2">
    <source>
        <dbReference type="ARBA" id="ARBA00006484"/>
    </source>
</evidence>
<dbReference type="InterPro" id="IPR011283">
    <property type="entry name" value="Acetoacetyl-CoA_reductase"/>
</dbReference>
<evidence type="ECO:0000256" key="3">
    <source>
        <dbReference type="ARBA" id="ARBA00012948"/>
    </source>
</evidence>
<keyword evidence="11" id="KW-0444">Lipid biosynthesis</keyword>
<sequence length="259" mass="28489">MALMEQDIQVLKNKPLFGKVALVTGSSRGIGADIAKELAGQGATVIINFVSNAEKAQQVAEEIRGFNPNVHLVQGNVSNREDIDRIYEEVREKFDKVDILVNNAGITRDSRFVKMTAEQWEEVIQTNLSSIFYMTKKFLPEMIEQNYGRVVNISSIIGQAGGFGQTNYSAAKAGMIGFTKSLAQETAKNNVTINCVCPGYIFTEMVAAVPEKVQEKIIAKIPMGRFGKTEEIAKAVRFLVVDGDYITGQCINVNGGMYM</sequence>
<comment type="catalytic activity">
    <reaction evidence="7 11">
        <text>a (3R)-hydroxyacyl-[ACP] + NADP(+) = a 3-oxoacyl-[ACP] + NADPH + H(+)</text>
        <dbReference type="Rhea" id="RHEA:17397"/>
        <dbReference type="Rhea" id="RHEA-COMP:9916"/>
        <dbReference type="Rhea" id="RHEA-COMP:9945"/>
        <dbReference type="ChEBI" id="CHEBI:15378"/>
        <dbReference type="ChEBI" id="CHEBI:57783"/>
        <dbReference type="ChEBI" id="CHEBI:58349"/>
        <dbReference type="ChEBI" id="CHEBI:78776"/>
        <dbReference type="ChEBI" id="CHEBI:78827"/>
        <dbReference type="EC" id="1.1.1.100"/>
    </reaction>
</comment>
<evidence type="ECO:0000313" key="13">
    <source>
        <dbReference type="EMBL" id="GIM46216.1"/>
    </source>
</evidence>
<evidence type="ECO:0000256" key="8">
    <source>
        <dbReference type="PIRSR" id="PIRSR611284-1"/>
    </source>
</evidence>
<dbReference type="GO" id="GO:0051287">
    <property type="term" value="F:NAD binding"/>
    <property type="evidence" value="ECO:0007669"/>
    <property type="project" value="UniProtKB-UniRule"/>
</dbReference>
<dbReference type="GO" id="GO:0018454">
    <property type="term" value="F:acetoacetyl-CoA reductase activity"/>
    <property type="evidence" value="ECO:0007669"/>
    <property type="project" value="InterPro"/>
</dbReference>
<keyword evidence="11" id="KW-0443">Lipid metabolism</keyword>
<evidence type="ECO:0000313" key="14">
    <source>
        <dbReference type="Proteomes" id="UP001057291"/>
    </source>
</evidence>